<dbReference type="PANTHER" id="PTHR40278:SF1">
    <property type="entry name" value="DNA UTILIZATION PROTEIN HOFN"/>
    <property type="match status" value="1"/>
</dbReference>
<evidence type="ECO:0000313" key="3">
    <source>
        <dbReference type="EMBL" id="KGQ21051.1"/>
    </source>
</evidence>
<dbReference type="InterPro" id="IPR052534">
    <property type="entry name" value="Extracell_DNA_Util/SecSys_Comp"/>
</dbReference>
<reference evidence="3 4" key="1">
    <citation type="journal article" date="2015" name="Genome Announc.">
        <title>Draft Genome Sequence of the Thermophile Thermus filiformis ATCC 43280, Producer of Carotenoid-(Di)glucoside-Branched Fatty Acid (Di)esters and Source of Hyperthermostable Enzymes of Biotechnological Interest.</title>
        <authorList>
            <person name="Mandelli F."/>
            <person name="Oliveira Ramires B."/>
            <person name="Couger M.B."/>
            <person name="Paixao D.A."/>
            <person name="Camilo C.M."/>
            <person name="Polikarpov I."/>
            <person name="Prade R."/>
            <person name="Riano-Pachon D.M."/>
            <person name="Squina F.M."/>
        </authorList>
    </citation>
    <scope>NUCLEOTIDE SEQUENCE [LARGE SCALE GENOMIC DNA]</scope>
    <source>
        <strain evidence="3 4">ATCC 43280</strain>
    </source>
</reference>
<keyword evidence="1" id="KW-1133">Transmembrane helix</keyword>
<dbReference type="PATRIC" id="fig|276.5.peg.2160"/>
<organism evidence="3 4">
    <name type="scientific">Thermus filiformis</name>
    <dbReference type="NCBI Taxonomy" id="276"/>
    <lineage>
        <taxon>Bacteria</taxon>
        <taxon>Thermotogati</taxon>
        <taxon>Deinococcota</taxon>
        <taxon>Deinococci</taxon>
        <taxon>Thermales</taxon>
        <taxon>Thermaceae</taxon>
        <taxon>Thermus</taxon>
    </lineage>
</organism>
<protein>
    <submittedName>
        <fullName evidence="3">Competence protein</fullName>
    </submittedName>
</protein>
<evidence type="ECO:0000256" key="1">
    <source>
        <dbReference type="SAM" id="Phobius"/>
    </source>
</evidence>
<feature type="transmembrane region" description="Helical" evidence="1">
    <location>
        <begin position="20"/>
        <end position="40"/>
    </location>
</feature>
<dbReference type="InterPro" id="IPR040888">
    <property type="entry name" value="PilN_bio_d"/>
</dbReference>
<sequence>MIRLNLLPKNLRRRVEPGWWRLVAILFALAVLMTLGILHYSTQSQLSALRLERDTLRAEVEALKPFIAEQNRLQQERKALESLLAIRESLRKGFAPWSEYLSQFIRQIPREGNRFGVALKSVGTRLLSEEEAKRQAEAGSYDGKPVQVEFTLQGEALSQAALVRFIQAFETSPRFGINLQGASLDAARGVYTFSATVGLVPGGGTGAR</sequence>
<comment type="caution">
    <text evidence="3">The sequence shown here is derived from an EMBL/GenBank/DDBJ whole genome shotgun (WGS) entry which is preliminary data.</text>
</comment>
<feature type="domain" description="PilN biogenesis protein dimerization" evidence="2">
    <location>
        <begin position="97"/>
        <end position="200"/>
    </location>
</feature>
<dbReference type="STRING" id="276.THFILI_08655"/>
<dbReference type="RefSeq" id="WP_038067127.1">
    <property type="nucleotide sequence ID" value="NZ_JPSL02000040.1"/>
</dbReference>
<proteinExistence type="predicted"/>
<evidence type="ECO:0000313" key="4">
    <source>
        <dbReference type="Proteomes" id="UP000030364"/>
    </source>
</evidence>
<dbReference type="Gene3D" id="3.30.70.2830">
    <property type="match status" value="1"/>
</dbReference>
<dbReference type="AlphaFoldDB" id="A0A0A2WLI5"/>
<evidence type="ECO:0000259" key="2">
    <source>
        <dbReference type="Pfam" id="PF18222"/>
    </source>
</evidence>
<name>A0A0A2WLI5_THEFI</name>
<dbReference type="OrthoDB" id="32149at2"/>
<keyword evidence="1" id="KW-0472">Membrane</keyword>
<dbReference type="Proteomes" id="UP000030364">
    <property type="component" value="Unassembled WGS sequence"/>
</dbReference>
<dbReference type="PANTHER" id="PTHR40278">
    <property type="entry name" value="DNA UTILIZATION PROTEIN HOFN"/>
    <property type="match status" value="1"/>
</dbReference>
<keyword evidence="1" id="KW-0812">Transmembrane</keyword>
<accession>A0A0A2WLI5</accession>
<gene>
    <name evidence="3" type="ORF">THFILI_08655</name>
</gene>
<keyword evidence="4" id="KW-1185">Reference proteome</keyword>
<dbReference type="Pfam" id="PF18222">
    <property type="entry name" value="PilN_bio_d"/>
    <property type="match status" value="1"/>
</dbReference>
<dbReference type="EMBL" id="JPSL02000040">
    <property type="protein sequence ID" value="KGQ21051.1"/>
    <property type="molecule type" value="Genomic_DNA"/>
</dbReference>